<dbReference type="RefSeq" id="WP_192762776.1">
    <property type="nucleotide sequence ID" value="NZ_JADBDZ010000001.1"/>
</dbReference>
<dbReference type="Proteomes" id="UP000627838">
    <property type="component" value="Unassembled WGS sequence"/>
</dbReference>
<feature type="domain" description="BFD-like [2Fe-2S]-binding" evidence="2">
    <location>
        <begin position="406"/>
        <end position="459"/>
    </location>
</feature>
<proteinExistence type="predicted"/>
<dbReference type="GO" id="GO:0004368">
    <property type="term" value="F:glycerol-3-phosphate dehydrogenase (quinone) activity"/>
    <property type="evidence" value="ECO:0007669"/>
    <property type="project" value="UniProtKB-EC"/>
</dbReference>
<feature type="domain" description="FAD dependent oxidoreductase" evidence="1">
    <location>
        <begin position="11"/>
        <end position="357"/>
    </location>
</feature>
<dbReference type="CDD" id="cd19946">
    <property type="entry name" value="GlpA-like_Fer2_BFD-like"/>
    <property type="match status" value="1"/>
</dbReference>
<dbReference type="SUPFAM" id="SSF51905">
    <property type="entry name" value="FAD/NAD(P)-binding domain"/>
    <property type="match status" value="1"/>
</dbReference>
<protein>
    <submittedName>
        <fullName evidence="3">Glycerol-3-phosphate dehydrogenase</fullName>
        <ecNumber evidence="3">1.1.5.3</ecNumber>
    </submittedName>
</protein>
<gene>
    <name evidence="3" type="ORF">H4W34_006615</name>
</gene>
<accession>A0ABR9K1S1</accession>
<dbReference type="Gene3D" id="3.30.9.10">
    <property type="entry name" value="D-Amino Acid Oxidase, subunit A, domain 2"/>
    <property type="match status" value="1"/>
</dbReference>
<dbReference type="PANTHER" id="PTHR42720:SF1">
    <property type="entry name" value="GLYCEROL 3-PHOSPHATE OXIDASE"/>
    <property type="match status" value="1"/>
</dbReference>
<dbReference type="InterPro" id="IPR041854">
    <property type="entry name" value="BFD-like_2Fe2S-bd_dom_sf"/>
</dbReference>
<evidence type="ECO:0000313" key="4">
    <source>
        <dbReference type="Proteomes" id="UP000627838"/>
    </source>
</evidence>
<evidence type="ECO:0000313" key="3">
    <source>
        <dbReference type="EMBL" id="MBE1536782.1"/>
    </source>
</evidence>
<dbReference type="PANTHER" id="PTHR42720">
    <property type="entry name" value="GLYCEROL-3-PHOSPHATE DEHYDROGENASE"/>
    <property type="match status" value="1"/>
</dbReference>
<dbReference type="InterPro" id="IPR006076">
    <property type="entry name" value="FAD-dep_OxRdtase"/>
</dbReference>
<reference evidence="3 4" key="1">
    <citation type="submission" date="2020-10" db="EMBL/GenBank/DDBJ databases">
        <title>Sequencing the genomes of 1000 actinobacteria strains.</title>
        <authorList>
            <person name="Klenk H.-P."/>
        </authorList>
    </citation>
    <scope>NUCLEOTIDE SEQUENCE [LARGE SCALE GENOMIC DNA]</scope>
    <source>
        <strain evidence="3 4">DSM 46744</strain>
    </source>
</reference>
<dbReference type="Pfam" id="PF04324">
    <property type="entry name" value="Fer2_BFD"/>
    <property type="match status" value="1"/>
</dbReference>
<dbReference type="InterPro" id="IPR036188">
    <property type="entry name" value="FAD/NAD-bd_sf"/>
</dbReference>
<dbReference type="EMBL" id="JADBDZ010000001">
    <property type="protein sequence ID" value="MBE1536782.1"/>
    <property type="molecule type" value="Genomic_DNA"/>
</dbReference>
<dbReference type="SUPFAM" id="SSF54373">
    <property type="entry name" value="FAD-linked reductases, C-terminal domain"/>
    <property type="match status" value="1"/>
</dbReference>
<evidence type="ECO:0000259" key="1">
    <source>
        <dbReference type="Pfam" id="PF01266"/>
    </source>
</evidence>
<comment type="caution">
    <text evidence="3">The sequence shown here is derived from an EMBL/GenBank/DDBJ whole genome shotgun (WGS) entry which is preliminary data.</text>
</comment>
<dbReference type="Gene3D" id="3.50.50.60">
    <property type="entry name" value="FAD/NAD(P)-binding domain"/>
    <property type="match status" value="1"/>
</dbReference>
<dbReference type="Pfam" id="PF01266">
    <property type="entry name" value="DAO"/>
    <property type="match status" value="1"/>
</dbReference>
<organism evidence="3 4">
    <name type="scientific">Actinomadura algeriensis</name>
    <dbReference type="NCBI Taxonomy" id="1679523"/>
    <lineage>
        <taxon>Bacteria</taxon>
        <taxon>Bacillati</taxon>
        <taxon>Actinomycetota</taxon>
        <taxon>Actinomycetes</taxon>
        <taxon>Streptosporangiales</taxon>
        <taxon>Thermomonosporaceae</taxon>
        <taxon>Actinomadura</taxon>
    </lineage>
</organism>
<dbReference type="InterPro" id="IPR052745">
    <property type="entry name" value="G3P_Oxidase/Oxidoreductase"/>
</dbReference>
<dbReference type="InterPro" id="IPR007419">
    <property type="entry name" value="BFD-like_2Fe2S-bd_dom"/>
</dbReference>
<keyword evidence="4" id="KW-1185">Reference proteome</keyword>
<sequence length="471" mass="50109">MTTAQTAPTADVAVIGAGVVGSAVARALSAHRLDVVLLDARADVGDGTSKANTAILHTGFDATPGTLEARLVAEGYHLLKDYADRTGIPYEPTGALLVAWDDEQLAALPGLKEKAGKNGYTEAGIVGPDEVYRQVPSLGPGALGGLSVPGESIICTWTTTLALATEAVRRGVRLLRSHRVESVTPGPDATVLHTDRGDVRARWVVNAAGLGGDVLDAMFGYDRFHLHPRRGELLVYDKQARPLVDRIVLPVPSKLGKGVLISPTIYGNVMLGPTAEDMTDRTDTSTTEDGYAFLLGHGRRIMPSLLQEEVTATYAGLRAAGDVSDYTVEVDAAQRYAVAGGIRSTGLTAGMAVAEHLLNLLGEAGLKLRERTDLPDPPRMPNIGEAFPRPYTDAGRVAADPAYGSVVCFCERVTRGEIRDALASTIPPRDMDGLRRRTRAMNGRCQGFYCGANVTGMLERALRTADEEGER</sequence>
<dbReference type="EC" id="1.1.5.3" evidence="3"/>
<dbReference type="Gene3D" id="1.10.10.1100">
    <property type="entry name" value="BFD-like [2Fe-2S]-binding domain"/>
    <property type="match status" value="1"/>
</dbReference>
<evidence type="ECO:0000259" key="2">
    <source>
        <dbReference type="Pfam" id="PF04324"/>
    </source>
</evidence>
<name>A0ABR9K1S1_9ACTN</name>
<keyword evidence="3" id="KW-0560">Oxidoreductase</keyword>